<dbReference type="AlphaFoldDB" id="A0A6G0WPU2"/>
<comment type="caution">
    <text evidence="1">The sequence shown here is derived from an EMBL/GenBank/DDBJ whole genome shotgun (WGS) entry which is preliminary data.</text>
</comment>
<organism evidence="1 2">
    <name type="scientific">Aphanomyces euteiches</name>
    <dbReference type="NCBI Taxonomy" id="100861"/>
    <lineage>
        <taxon>Eukaryota</taxon>
        <taxon>Sar</taxon>
        <taxon>Stramenopiles</taxon>
        <taxon>Oomycota</taxon>
        <taxon>Saprolegniomycetes</taxon>
        <taxon>Saprolegniales</taxon>
        <taxon>Verrucalvaceae</taxon>
        <taxon>Aphanomyces</taxon>
    </lineage>
</organism>
<evidence type="ECO:0000313" key="2">
    <source>
        <dbReference type="Proteomes" id="UP000481153"/>
    </source>
</evidence>
<dbReference type="EMBL" id="VJMJ01000164">
    <property type="protein sequence ID" value="KAF0729402.1"/>
    <property type="molecule type" value="Genomic_DNA"/>
</dbReference>
<protein>
    <submittedName>
        <fullName evidence="1">Uncharacterized protein</fullName>
    </submittedName>
</protein>
<dbReference type="VEuPathDB" id="FungiDB:AeMF1_019163"/>
<reference evidence="1 2" key="1">
    <citation type="submission" date="2019-07" db="EMBL/GenBank/DDBJ databases">
        <title>Genomics analysis of Aphanomyces spp. identifies a new class of oomycete effector associated with host adaptation.</title>
        <authorList>
            <person name="Gaulin E."/>
        </authorList>
    </citation>
    <scope>NUCLEOTIDE SEQUENCE [LARGE SCALE GENOMIC DNA]</scope>
    <source>
        <strain evidence="1 2">ATCC 201684</strain>
    </source>
</reference>
<dbReference type="Proteomes" id="UP000481153">
    <property type="component" value="Unassembled WGS sequence"/>
</dbReference>
<gene>
    <name evidence="1" type="ORF">Ae201684_012903</name>
</gene>
<keyword evidence="2" id="KW-1185">Reference proteome</keyword>
<evidence type="ECO:0000313" key="1">
    <source>
        <dbReference type="EMBL" id="KAF0729402.1"/>
    </source>
</evidence>
<accession>A0A6G0WPU2</accession>
<name>A0A6G0WPU2_9STRA</name>
<sequence>MDNPGTTTPDEARRLAETVRKREYRAAKHSELVRLEAQARRLGAYLAQLKREIGTRKLACAKGENMNLRTQVNQFNYLMQIFSQWVHMNEHPQKDLSHRSPWFESTLLAHPIARRQGLKWLSERVYHQARRAVPLNEDVMGISCILPLSQPYRGQIEMVFSFNPHVSDEIDDEGATIAAIETHHQHTLPTDFRSAAAVQWEKIVGTNSTITMKLIERVDDRFVYYHHINHRVGTHTLSIAGIFHEDNRAVLTKCFVVKDELFPHEDGVLRTHGFAWAIYEAVSLGITRVHNFSLQYTPIMANGRVIPLARMGQLFGQSQAGVQHRDAYIERIRSAAEASFIDSYTAVSRELSARDNQT</sequence>
<proteinExistence type="predicted"/>